<dbReference type="EMBL" id="LSYV01000011">
    <property type="protein sequence ID" value="KXZ52274.1"/>
    <property type="molecule type" value="Genomic_DNA"/>
</dbReference>
<sequence>MLADTPPVTQWNITDVRSSDVLIISKMFIAGGVAWTLWLDLDRNSTRARQYGRDTVGVMLAAGWAASWAPDEAVGVSVRVALPYADRSLPGAVQVPPDVAATLSRGAPGMWAADLSRSHLERGLLGGGGGGGGGGATRGAGGAGLLLRVHLLNVTTRWREDGQHPEAQYSRAVREQVSAALGADGYGVRDEFESSVRTSVVAGPRGGAESVYTWRGVDYSSASVGEMLWFLVHANLVCHGLDEETAYGKVEAVVAMCDLRVGRLSSHPRVRVVVPPDRSKPLQYLDEHGHNLARYALPCKLARRLGDAAAAAAVGGVGGSGGLDGGSAGSGRDAVADATAAGPAAPPLPAGGGVGGDAGGVVGKASAPNSCSVDAAAALDAAPPPAPVPADAAAAAGESLPGGLLSPEQTAQLYVMFGLHVVLLAWLDGGATWRVLLRCRSLLSARGLRVWAPGRRGPSAVARRLQRAVSLAGTHHGSGSGSSGTSAGGGGSGSGGTAAAAATAAPGEAASGRTHVHAQAPGRRQKHSRGSASSSSSSQAKKAAQVIPPPAGDGPGADGAAAHHTAATGGSASASAAAAVPSRPATPPPLEQMASLAESSSVASGCSVDSPGGPAPPPPPLPLPPASRRASRESAASAAAAPAAVPQRTAPSAAHPWPGGKGGAALAPAHAQPAEAGPFGSAEAVAAAAATAPAATAAHRNSNDDGVAAVGAPGASPGPPRCRLPLLPWSLALVAELAGERTQPAELAARDFACLACRDGPRRWGYLHGGAVHLGICDGCARRLAGPGAGPPGECPVCGQAAEVLVEVVM</sequence>
<name>A0A150GR54_GONPE</name>
<accession>A0A150GR54</accession>
<feature type="compositionally biased region" description="Low complexity" evidence="1">
    <location>
        <begin position="594"/>
        <end position="610"/>
    </location>
</feature>
<dbReference type="AlphaFoldDB" id="A0A150GR54"/>
<keyword evidence="2" id="KW-1133">Transmembrane helix</keyword>
<dbReference type="Proteomes" id="UP000075714">
    <property type="component" value="Unassembled WGS sequence"/>
</dbReference>
<organism evidence="3 4">
    <name type="scientific">Gonium pectorale</name>
    <name type="common">Green alga</name>
    <dbReference type="NCBI Taxonomy" id="33097"/>
    <lineage>
        <taxon>Eukaryota</taxon>
        <taxon>Viridiplantae</taxon>
        <taxon>Chlorophyta</taxon>
        <taxon>core chlorophytes</taxon>
        <taxon>Chlorophyceae</taxon>
        <taxon>CS clade</taxon>
        <taxon>Chlamydomonadales</taxon>
        <taxon>Volvocaceae</taxon>
        <taxon>Gonium</taxon>
    </lineage>
</organism>
<dbReference type="OrthoDB" id="550553at2759"/>
<keyword evidence="2" id="KW-0812">Transmembrane</keyword>
<gene>
    <name evidence="3" type="ORF">GPECTOR_10g905</name>
</gene>
<feature type="compositionally biased region" description="Pro residues" evidence="1">
    <location>
        <begin position="613"/>
        <end position="625"/>
    </location>
</feature>
<proteinExistence type="predicted"/>
<feature type="compositionally biased region" description="Gly residues" evidence="1">
    <location>
        <begin position="476"/>
        <end position="496"/>
    </location>
</feature>
<feature type="compositionally biased region" description="Low complexity" evidence="1">
    <location>
        <begin position="664"/>
        <end position="678"/>
    </location>
</feature>
<keyword evidence="4" id="KW-1185">Reference proteome</keyword>
<feature type="region of interest" description="Disordered" evidence="1">
    <location>
        <begin position="324"/>
        <end position="352"/>
    </location>
</feature>
<reference evidence="4" key="1">
    <citation type="journal article" date="2016" name="Nat. Commun.">
        <title>The Gonium pectorale genome demonstrates co-option of cell cycle regulation during the evolution of multicellularity.</title>
        <authorList>
            <person name="Hanschen E.R."/>
            <person name="Marriage T.N."/>
            <person name="Ferris P.J."/>
            <person name="Hamaji T."/>
            <person name="Toyoda A."/>
            <person name="Fujiyama A."/>
            <person name="Neme R."/>
            <person name="Noguchi H."/>
            <person name="Minakuchi Y."/>
            <person name="Suzuki M."/>
            <person name="Kawai-Toyooka H."/>
            <person name="Smith D.R."/>
            <person name="Sparks H."/>
            <person name="Anderson J."/>
            <person name="Bakaric R."/>
            <person name="Luria V."/>
            <person name="Karger A."/>
            <person name="Kirschner M.W."/>
            <person name="Durand P.M."/>
            <person name="Michod R.E."/>
            <person name="Nozaki H."/>
            <person name="Olson B.J."/>
        </authorList>
    </citation>
    <scope>NUCLEOTIDE SEQUENCE [LARGE SCALE GENOMIC DNA]</scope>
    <source>
        <strain evidence="4">NIES-2863</strain>
    </source>
</reference>
<feature type="transmembrane region" description="Helical" evidence="2">
    <location>
        <begin position="21"/>
        <end position="39"/>
    </location>
</feature>
<feature type="compositionally biased region" description="Low complexity" evidence="1">
    <location>
        <begin position="497"/>
        <end position="512"/>
    </location>
</feature>
<protein>
    <submittedName>
        <fullName evidence="3">Uncharacterized protein</fullName>
    </submittedName>
</protein>
<evidence type="ECO:0000256" key="1">
    <source>
        <dbReference type="SAM" id="MobiDB-lite"/>
    </source>
</evidence>
<feature type="compositionally biased region" description="Low complexity" evidence="1">
    <location>
        <begin position="330"/>
        <end position="343"/>
    </location>
</feature>
<keyword evidence="2" id="KW-0472">Membrane</keyword>
<dbReference type="InterPro" id="IPR013083">
    <property type="entry name" value="Znf_RING/FYVE/PHD"/>
</dbReference>
<evidence type="ECO:0000313" key="4">
    <source>
        <dbReference type="Proteomes" id="UP000075714"/>
    </source>
</evidence>
<feature type="region of interest" description="Disordered" evidence="1">
    <location>
        <begin position="472"/>
        <end position="678"/>
    </location>
</feature>
<evidence type="ECO:0000313" key="3">
    <source>
        <dbReference type="EMBL" id="KXZ52274.1"/>
    </source>
</evidence>
<feature type="compositionally biased region" description="Low complexity" evidence="1">
    <location>
        <begin position="633"/>
        <end position="651"/>
    </location>
</feature>
<evidence type="ECO:0000256" key="2">
    <source>
        <dbReference type="SAM" id="Phobius"/>
    </source>
</evidence>
<comment type="caution">
    <text evidence="3">The sequence shown here is derived from an EMBL/GenBank/DDBJ whole genome shotgun (WGS) entry which is preliminary data.</text>
</comment>
<feature type="compositionally biased region" description="Low complexity" evidence="1">
    <location>
        <begin position="558"/>
        <end position="583"/>
    </location>
</feature>
<feature type="compositionally biased region" description="Low complexity" evidence="1">
    <location>
        <begin position="531"/>
        <end position="545"/>
    </location>
</feature>
<dbReference type="Gene3D" id="3.30.40.10">
    <property type="entry name" value="Zinc/RING finger domain, C3HC4 (zinc finger)"/>
    <property type="match status" value="1"/>
</dbReference>